<comment type="function">
    <text evidence="18">The UvrABC repair system catalyzes the recognition and processing of DNA lesions. UvrA is an ATPase and a DNA-binding protein. A damage recognition complex composed of 2 UvrA and 2 UvrB subunits scans DNA for abnormalities. When the presence of a lesion has been verified by UvrB, the UvrA molecules dissociate.</text>
</comment>
<keyword evidence="7 18" id="KW-0228">DNA excision</keyword>
<evidence type="ECO:0000256" key="10">
    <source>
        <dbReference type="ARBA" id="ARBA00022840"/>
    </source>
</evidence>
<dbReference type="Gene3D" id="3.40.50.300">
    <property type="entry name" value="P-loop containing nucleotide triphosphate hydrolases"/>
    <property type="match status" value="2"/>
</dbReference>
<dbReference type="GO" id="GO:0009380">
    <property type="term" value="C:excinuclease repair complex"/>
    <property type="evidence" value="ECO:0007669"/>
    <property type="project" value="InterPro"/>
</dbReference>
<evidence type="ECO:0000256" key="18">
    <source>
        <dbReference type="HAMAP-Rule" id="MF_00205"/>
    </source>
</evidence>
<comment type="similarity">
    <text evidence="15 18">Belongs to the ABC transporter superfamily. UvrA family.</text>
</comment>
<evidence type="ECO:0000256" key="16">
    <source>
        <dbReference type="ARBA" id="ARBA00039316"/>
    </source>
</evidence>
<feature type="binding site" evidence="18">
    <location>
        <begin position="32"/>
        <end position="39"/>
    </location>
    <ligand>
        <name>ATP</name>
        <dbReference type="ChEBI" id="CHEBI:30616"/>
    </ligand>
</feature>
<dbReference type="InterPro" id="IPR041102">
    <property type="entry name" value="UvrA_inter"/>
</dbReference>
<dbReference type="GO" id="GO:0009381">
    <property type="term" value="F:excinuclease ABC activity"/>
    <property type="evidence" value="ECO:0007669"/>
    <property type="project" value="UniProtKB-UniRule"/>
</dbReference>
<gene>
    <name evidence="20" type="primary">uvrA_2</name>
    <name evidence="18" type="synonym">uvrA</name>
    <name evidence="20" type="ORF">NCTC11391_00778</name>
</gene>
<evidence type="ECO:0000256" key="2">
    <source>
        <dbReference type="ARBA" id="ARBA00022490"/>
    </source>
</evidence>
<evidence type="ECO:0000256" key="17">
    <source>
        <dbReference type="ARBA" id="ARBA00042156"/>
    </source>
</evidence>
<keyword evidence="3 18" id="KW-0479">Metal-binding</keyword>
<keyword evidence="21" id="KW-1185">Reference proteome</keyword>
<comment type="subunit">
    <text evidence="18">Forms a heterotetramer with UvrB during the search for lesions.</text>
</comment>
<dbReference type="Pfam" id="PF17760">
    <property type="entry name" value="UvrA_inter"/>
    <property type="match status" value="1"/>
</dbReference>
<dbReference type="SUPFAM" id="SSF52540">
    <property type="entry name" value="P-loop containing nucleoside triphosphate hydrolases"/>
    <property type="match status" value="2"/>
</dbReference>
<dbReference type="FunFam" id="3.40.50.300:FF:000028">
    <property type="entry name" value="UvrABC system protein A"/>
    <property type="match status" value="1"/>
</dbReference>
<keyword evidence="10 18" id="KW-0067">ATP-binding</keyword>
<dbReference type="InterPro" id="IPR013815">
    <property type="entry name" value="ATP_grasp_subdomain_1"/>
</dbReference>
<dbReference type="Proteomes" id="UP000254082">
    <property type="component" value="Unassembled WGS sequence"/>
</dbReference>
<evidence type="ECO:0000256" key="5">
    <source>
        <dbReference type="ARBA" id="ARBA00022741"/>
    </source>
</evidence>
<keyword evidence="2 18" id="KW-0963">Cytoplasm</keyword>
<evidence type="ECO:0000256" key="12">
    <source>
        <dbReference type="ARBA" id="ARBA00023125"/>
    </source>
</evidence>
<dbReference type="GO" id="GO:0008270">
    <property type="term" value="F:zinc ion binding"/>
    <property type="evidence" value="ECO:0007669"/>
    <property type="project" value="UniProtKB-UniRule"/>
</dbReference>
<dbReference type="Gene3D" id="1.20.1580.10">
    <property type="entry name" value="ABC transporter ATPase like domain"/>
    <property type="match status" value="2"/>
</dbReference>
<dbReference type="AlphaFoldDB" id="A0A380JD75"/>
<feature type="zinc finger region" description="C4-type" evidence="18">
    <location>
        <begin position="740"/>
        <end position="766"/>
    </location>
</feature>
<dbReference type="PROSITE" id="PS50893">
    <property type="entry name" value="ABC_TRANSPORTER_2"/>
    <property type="match status" value="1"/>
</dbReference>
<keyword evidence="14 18" id="KW-0742">SOS response</keyword>
<dbReference type="GO" id="GO:0005524">
    <property type="term" value="F:ATP binding"/>
    <property type="evidence" value="ECO:0007669"/>
    <property type="project" value="UniProtKB-UniRule"/>
</dbReference>
<dbReference type="CDD" id="cd03271">
    <property type="entry name" value="ABC_UvrA_II"/>
    <property type="match status" value="1"/>
</dbReference>
<evidence type="ECO:0000256" key="7">
    <source>
        <dbReference type="ARBA" id="ARBA00022769"/>
    </source>
</evidence>
<evidence type="ECO:0000256" key="15">
    <source>
        <dbReference type="ARBA" id="ARBA00038000"/>
    </source>
</evidence>
<dbReference type="GO" id="GO:0006289">
    <property type="term" value="P:nucleotide-excision repair"/>
    <property type="evidence" value="ECO:0007669"/>
    <property type="project" value="UniProtKB-UniRule"/>
</dbReference>
<name>A0A380JD75_STRDO</name>
<keyword evidence="11 18" id="KW-0267">Excision nuclease</keyword>
<dbReference type="GO" id="GO:0005737">
    <property type="term" value="C:cytoplasm"/>
    <property type="evidence" value="ECO:0007669"/>
    <property type="project" value="UniProtKB-SubCell"/>
</dbReference>
<dbReference type="CDD" id="cd03270">
    <property type="entry name" value="ABC_UvrA_I"/>
    <property type="match status" value="1"/>
</dbReference>
<keyword evidence="5 18" id="KW-0547">Nucleotide-binding</keyword>
<evidence type="ECO:0000313" key="21">
    <source>
        <dbReference type="Proteomes" id="UP000254082"/>
    </source>
</evidence>
<protein>
    <recommendedName>
        <fullName evidence="16 18">UvrABC system protein A</fullName>
        <shortName evidence="18">UvrA protein</shortName>
    </recommendedName>
    <alternativeName>
        <fullName evidence="17 18">Excinuclease ABC subunit A</fullName>
    </alternativeName>
</protein>
<evidence type="ECO:0000256" key="4">
    <source>
        <dbReference type="ARBA" id="ARBA00022737"/>
    </source>
</evidence>
<dbReference type="SMART" id="SM00382">
    <property type="entry name" value="AAA"/>
    <property type="match status" value="1"/>
</dbReference>
<keyword evidence="8 18" id="KW-0863">Zinc-finger</keyword>
<dbReference type="Gene3D" id="1.10.8.280">
    <property type="entry name" value="ABC transporter ATPase domain-like"/>
    <property type="match status" value="1"/>
</dbReference>
<dbReference type="HAMAP" id="MF_00205">
    <property type="entry name" value="UvrA"/>
    <property type="match status" value="1"/>
</dbReference>
<evidence type="ECO:0000256" key="14">
    <source>
        <dbReference type="ARBA" id="ARBA00023236"/>
    </source>
</evidence>
<dbReference type="NCBIfam" id="NF001503">
    <property type="entry name" value="PRK00349.1"/>
    <property type="match status" value="1"/>
</dbReference>
<keyword evidence="4 18" id="KW-0677">Repeat</keyword>
<dbReference type="NCBIfam" id="TIGR00630">
    <property type="entry name" value="uvra"/>
    <property type="match status" value="1"/>
</dbReference>
<evidence type="ECO:0000313" key="20">
    <source>
        <dbReference type="EMBL" id="SUN35739.1"/>
    </source>
</evidence>
<dbReference type="Gene3D" id="3.30.1490.20">
    <property type="entry name" value="ATP-grasp fold, A domain"/>
    <property type="match status" value="1"/>
</dbReference>
<evidence type="ECO:0000256" key="3">
    <source>
        <dbReference type="ARBA" id="ARBA00022723"/>
    </source>
</evidence>
<evidence type="ECO:0000256" key="1">
    <source>
        <dbReference type="ARBA" id="ARBA00004496"/>
    </source>
</evidence>
<dbReference type="PANTHER" id="PTHR43152">
    <property type="entry name" value="UVRABC SYSTEM PROTEIN A"/>
    <property type="match status" value="1"/>
</dbReference>
<organism evidence="20 21">
    <name type="scientific">Streptococcus downei MFe28</name>
    <dbReference type="NCBI Taxonomy" id="764290"/>
    <lineage>
        <taxon>Bacteria</taxon>
        <taxon>Bacillati</taxon>
        <taxon>Bacillota</taxon>
        <taxon>Bacilli</taxon>
        <taxon>Lactobacillales</taxon>
        <taxon>Streptococcaceae</taxon>
        <taxon>Streptococcus</taxon>
    </lineage>
</organism>
<evidence type="ECO:0000256" key="13">
    <source>
        <dbReference type="ARBA" id="ARBA00023204"/>
    </source>
</evidence>
<dbReference type="Pfam" id="PF17755">
    <property type="entry name" value="UvrA_DNA-bind"/>
    <property type="match status" value="1"/>
</dbReference>
<dbReference type="PANTHER" id="PTHR43152:SF3">
    <property type="entry name" value="UVRABC SYSTEM PROTEIN A"/>
    <property type="match status" value="1"/>
</dbReference>
<dbReference type="InterPro" id="IPR003439">
    <property type="entry name" value="ABC_transporter-like_ATP-bd"/>
</dbReference>
<sequence length="941" mass="103801">MQDKLVIHGARAHNLKDIDVEIPRDKLVVVTGLSGSGKSSLAFDTIYAEGQRRYVESLSAYARQFLGNMEKPDVDSIDGLSPAISIDQKTTSKNPRSTVGTATEINDYLRLLYARVGVPYCPNGHGEISASSVEQIVDKVLELPERTRMQILAPVIRRKKGQHKTLFEKVQKQGYVRVRVDGQVYDVTEVPELSKSKMHNIEVVIDRLVNKEGIRSRLFDSVEAALRIADGYVIIDTMDGKDLLFSEHYSCPVCGFTVPELEPRLFSFNAPFGSCPTCDGLGMKLVVDMDLLIPDPSKTLREGALAPWNPISSNYYPAMLEQAMEAFGVDMDTPFEDLPQDQQDLVLYGSDDKEFHFHYVNDFGGVRDIDIPFEGVVNNVNRRYHETNSDFTRNVMRGYMNELTCATCHGYRLNDAALSVKLGGKDGLNIGQISDLSIQDHLAHLATLMLSDNQATIAGPILKEIKDRLTFLNNVGLNYLTLSRMAGTLSGGESQRIRLATQIGSNLSGVLYVLDEPSIGLHQRDNDRLIASLKKMRDLGNTLIVVEHDEDTMRQADWLIDVGPGAGQFGGEIVASGTPEQVSKVKKSITGQYLSGKKEIPVPSQRRKGNGRFIEVKGACEHNLQDIDVKFPLGKFVAVTGVSGSGKSTLVNSILKKAIAQKLNRNSEKPGKHKSVEGIENIERLIDIDQSPIGRTPRSNPATYTGVFDDIRDLFAKTNEAKIRGYKKGRFSFNIKGGRCEACSGDGIVKIEMHFLPDVYVPCEVCHGTRYNSETLEVHYKEKNIAEILNMTVNDAVDFFAPIPKIARKLQTIKDVGLGYVTLGQPATTLSGGEAQRMKLASELHKRSTGKSFYILDEPTTGLHTDDIARLLKVLERFVDEGNTVLVIEHNLDVIKTADHLIDLGPEGGVGGGQVIATGTPEEVAKNDQSFTGQYLQDKLS</sequence>
<dbReference type="FunFam" id="1.20.1580.10:FF:000002">
    <property type="entry name" value="UvrABC system protein A"/>
    <property type="match status" value="1"/>
</dbReference>
<evidence type="ECO:0000256" key="11">
    <source>
        <dbReference type="ARBA" id="ARBA00022881"/>
    </source>
</evidence>
<comment type="subcellular location">
    <subcellularLocation>
        <location evidence="1 18">Cytoplasm</location>
    </subcellularLocation>
</comment>
<dbReference type="GO" id="GO:0003677">
    <property type="term" value="F:DNA binding"/>
    <property type="evidence" value="ECO:0007669"/>
    <property type="project" value="UniProtKB-UniRule"/>
</dbReference>
<dbReference type="InterPro" id="IPR004602">
    <property type="entry name" value="UvrA"/>
</dbReference>
<dbReference type="PROSITE" id="PS00211">
    <property type="entry name" value="ABC_TRANSPORTER_1"/>
    <property type="match status" value="2"/>
</dbReference>
<dbReference type="GO" id="GO:0016887">
    <property type="term" value="F:ATP hydrolysis activity"/>
    <property type="evidence" value="ECO:0007669"/>
    <property type="project" value="InterPro"/>
</dbReference>
<evidence type="ECO:0000256" key="8">
    <source>
        <dbReference type="ARBA" id="ARBA00022771"/>
    </source>
</evidence>
<proteinExistence type="inferred from homology"/>
<dbReference type="GO" id="GO:0009432">
    <property type="term" value="P:SOS response"/>
    <property type="evidence" value="ECO:0007669"/>
    <property type="project" value="UniProtKB-UniRule"/>
</dbReference>
<evidence type="ECO:0000256" key="9">
    <source>
        <dbReference type="ARBA" id="ARBA00022833"/>
    </source>
</evidence>
<accession>A0A380JD75</accession>
<dbReference type="RefSeq" id="WP_115324940.1">
    <property type="nucleotide sequence ID" value="NZ_UHFA01000002.1"/>
</dbReference>
<keyword evidence="13 18" id="KW-0234">DNA repair</keyword>
<feature type="binding site" evidence="18">
    <location>
        <begin position="641"/>
        <end position="648"/>
    </location>
    <ligand>
        <name>ATP</name>
        <dbReference type="ChEBI" id="CHEBI:30616"/>
    </ligand>
</feature>
<dbReference type="InterPro" id="IPR027417">
    <property type="entry name" value="P-loop_NTPase"/>
</dbReference>
<feature type="domain" description="ABC transporter" evidence="19">
    <location>
        <begin position="606"/>
        <end position="937"/>
    </location>
</feature>
<dbReference type="EMBL" id="UHFA01000002">
    <property type="protein sequence ID" value="SUN35739.1"/>
    <property type="molecule type" value="Genomic_DNA"/>
</dbReference>
<dbReference type="InterPro" id="IPR041552">
    <property type="entry name" value="UvrA_DNA-bd"/>
</dbReference>
<reference evidence="20 21" key="1">
    <citation type="submission" date="2018-06" db="EMBL/GenBank/DDBJ databases">
        <authorList>
            <consortium name="Pathogen Informatics"/>
            <person name="Doyle S."/>
        </authorList>
    </citation>
    <scope>NUCLEOTIDE SEQUENCE [LARGE SCALE GENOMIC DNA]</scope>
    <source>
        <strain evidence="21">NCTC 11391</strain>
    </source>
</reference>
<evidence type="ECO:0000256" key="6">
    <source>
        <dbReference type="ARBA" id="ARBA00022763"/>
    </source>
</evidence>
<keyword evidence="9 18" id="KW-0862">Zinc</keyword>
<keyword evidence="6 18" id="KW-0227">DNA damage</keyword>
<keyword evidence="12 18" id="KW-0238">DNA-binding</keyword>
<feature type="zinc finger region" description="C4-type" evidence="18">
    <location>
        <begin position="251"/>
        <end position="278"/>
    </location>
</feature>
<dbReference type="OrthoDB" id="9809851at2"/>
<dbReference type="InterPro" id="IPR003593">
    <property type="entry name" value="AAA+_ATPase"/>
</dbReference>
<evidence type="ECO:0000259" key="19">
    <source>
        <dbReference type="PROSITE" id="PS50893"/>
    </source>
</evidence>
<dbReference type="InterPro" id="IPR017871">
    <property type="entry name" value="ABC_transporter-like_CS"/>
</dbReference>